<keyword evidence="3" id="KW-1185">Reference proteome</keyword>
<dbReference type="OMA" id="METHILE"/>
<proteinExistence type="predicted"/>
<evidence type="ECO:0000313" key="2">
    <source>
        <dbReference type="EMBL" id="EGT50307.1"/>
    </source>
</evidence>
<gene>
    <name evidence="2" type="ORF">CAEBREN_13146</name>
</gene>
<sequence>MYNNNNNNPVRREFIQVVNHPNGRDSNGNYLPLASQAVQYSSSTPQFMQSFMNALKSPVTPRPRLAFDEPTFFCMTCGQNIPVLHSKHHRAECYNSSENDNCPLCDRKRNWKIMETHILECGNRRGCSTYTTIETVLNYKSSPELIKRLVAGQQKRIVEVYGVMLDESKDQVFAPCEICLTRQEHINGVCLRMVGGILLEEAAFHAYDTQLLPRIEYFMDQLNDSKKEFWLLLFKLDWEHQYSGIPCDDEIITFAMRKCNKKYEAEKQNKIKKNKKELEQVIERNREILGDKLVLHRDSVMNTFRIRRRQFFENPPIL</sequence>
<keyword evidence="1" id="KW-0175">Coiled coil</keyword>
<protein>
    <submittedName>
        <fullName evidence="2">Uncharacterized protein</fullName>
    </submittedName>
</protein>
<reference evidence="3" key="1">
    <citation type="submission" date="2011-07" db="EMBL/GenBank/DDBJ databases">
        <authorList>
            <consortium name="Caenorhabditis brenneri Sequencing and Analysis Consortium"/>
            <person name="Wilson R.K."/>
        </authorList>
    </citation>
    <scope>NUCLEOTIDE SEQUENCE [LARGE SCALE GENOMIC DNA]</scope>
    <source>
        <strain evidence="3">PB2801</strain>
    </source>
</reference>
<dbReference type="InParanoid" id="G0N1T6"/>
<name>G0N1T6_CAEBE</name>
<feature type="coiled-coil region" evidence="1">
    <location>
        <begin position="260"/>
        <end position="288"/>
    </location>
</feature>
<evidence type="ECO:0000313" key="3">
    <source>
        <dbReference type="Proteomes" id="UP000008068"/>
    </source>
</evidence>
<dbReference type="Proteomes" id="UP000008068">
    <property type="component" value="Unassembled WGS sequence"/>
</dbReference>
<dbReference type="AlphaFoldDB" id="G0N1T6"/>
<accession>G0N1T6</accession>
<dbReference type="HOGENOM" id="CLU_875014_0_0_1"/>
<dbReference type="EMBL" id="GL379828">
    <property type="protein sequence ID" value="EGT50307.1"/>
    <property type="molecule type" value="Genomic_DNA"/>
</dbReference>
<evidence type="ECO:0000256" key="1">
    <source>
        <dbReference type="SAM" id="Coils"/>
    </source>
</evidence>
<dbReference type="eggNOG" id="ENOG502TJ7M">
    <property type="taxonomic scope" value="Eukaryota"/>
</dbReference>
<organism evidence="3">
    <name type="scientific">Caenorhabditis brenneri</name>
    <name type="common">Nematode worm</name>
    <dbReference type="NCBI Taxonomy" id="135651"/>
    <lineage>
        <taxon>Eukaryota</taxon>
        <taxon>Metazoa</taxon>
        <taxon>Ecdysozoa</taxon>
        <taxon>Nematoda</taxon>
        <taxon>Chromadorea</taxon>
        <taxon>Rhabditida</taxon>
        <taxon>Rhabditina</taxon>
        <taxon>Rhabditomorpha</taxon>
        <taxon>Rhabditoidea</taxon>
        <taxon>Rhabditidae</taxon>
        <taxon>Peloderinae</taxon>
        <taxon>Caenorhabditis</taxon>
    </lineage>
</organism>